<accession>A0A8H3TQC2</accession>
<keyword evidence="2" id="KW-1185">Reference proteome</keyword>
<gene>
    <name evidence="1" type="ORF">NliqN6_1413</name>
</gene>
<evidence type="ECO:0000313" key="1">
    <source>
        <dbReference type="EMBL" id="GHJ85011.1"/>
    </source>
</evidence>
<dbReference type="AlphaFoldDB" id="A0A8H3TQC2"/>
<name>A0A8H3TQC2_9TREE</name>
<protein>
    <submittedName>
        <fullName evidence="1">Uncharacterized protein</fullName>
    </submittedName>
</protein>
<dbReference type="EMBL" id="BLZA01000010">
    <property type="protein sequence ID" value="GHJ85011.1"/>
    <property type="molecule type" value="Genomic_DNA"/>
</dbReference>
<dbReference type="OrthoDB" id="5397701at2759"/>
<dbReference type="PANTHER" id="PTHR37331">
    <property type="entry name" value="YALI0F11671P"/>
    <property type="match status" value="1"/>
</dbReference>
<comment type="caution">
    <text evidence="1">The sequence shown here is derived from an EMBL/GenBank/DDBJ whole genome shotgun (WGS) entry which is preliminary data.</text>
</comment>
<dbReference type="PANTHER" id="PTHR37331:SF1">
    <property type="entry name" value="YALI0F11671P"/>
    <property type="match status" value="1"/>
</dbReference>
<reference evidence="1" key="1">
    <citation type="submission" date="2020-07" db="EMBL/GenBank/DDBJ databases">
        <title>Draft Genome Sequence of a Deep-Sea Yeast, Naganishia (Cryptococcus) liquefaciens strain N6.</title>
        <authorList>
            <person name="Han Y.W."/>
            <person name="Kajitani R."/>
            <person name="Morimoto H."/>
            <person name="Parhat M."/>
            <person name="Tsubouchi H."/>
            <person name="Bakenova O."/>
            <person name="Ogata M."/>
            <person name="Argunhan B."/>
            <person name="Aoki R."/>
            <person name="Kajiwara S."/>
            <person name="Itoh T."/>
            <person name="Iwasaki H."/>
        </authorList>
    </citation>
    <scope>NUCLEOTIDE SEQUENCE</scope>
    <source>
        <strain evidence="1">N6</strain>
    </source>
</reference>
<proteinExistence type="predicted"/>
<dbReference type="Proteomes" id="UP000620104">
    <property type="component" value="Unassembled WGS sequence"/>
</dbReference>
<evidence type="ECO:0000313" key="2">
    <source>
        <dbReference type="Proteomes" id="UP000620104"/>
    </source>
</evidence>
<sequence>MLSLRFARLRSPCTRVLAPVRHYTTSRDPSHPHLYYHSLPSTTKPTLALSFLPDPPRRGVESRTVLGFLPANEEAGLEDFKENPPFRQLLHEAIKSALEAGAAPTVETEALTRGSDGFMHIGDARNPSPAGRIPTPHDIIGMIYVQDGKVMPETYEPQPMYRICTQDGVCILPYGLDEHVLKTLQAVADQE</sequence>
<organism evidence="1 2">
    <name type="scientific">Naganishia liquefaciens</name>
    <dbReference type="NCBI Taxonomy" id="104408"/>
    <lineage>
        <taxon>Eukaryota</taxon>
        <taxon>Fungi</taxon>
        <taxon>Dikarya</taxon>
        <taxon>Basidiomycota</taxon>
        <taxon>Agaricomycotina</taxon>
        <taxon>Tremellomycetes</taxon>
        <taxon>Filobasidiales</taxon>
        <taxon>Filobasidiaceae</taxon>
        <taxon>Naganishia</taxon>
    </lineage>
</organism>